<evidence type="ECO:0000256" key="1">
    <source>
        <dbReference type="ARBA" id="ARBA00022801"/>
    </source>
</evidence>
<sequence length="310" mass="33144">MTKTPIIIDTDPGIDDAAALAIAIGSDKVDVRLITTVGGNVSLENVSNNVLKLLKFWDKKIPVAKGAKGPLVRSLSDASAIHGASGMDGFEFDGLADGCLLTEVAVEALYKEITRSNTPVTIVAIGPLTNIALLLKVHPDSKSNIERLIIMGGTITRGNKGVLSEFNMATDPEAAKIVFSSGVPIVMVGLDIGWKALVLPEDIEKIKAASKTGKMITALFSHYRGGSIKTGLKMYDPTAMAYLLVPEMFQTTETFVDIELSGALTAGCTLVDLKGYLGKSANAIVCTDIDVRAFRTWFVDQFYCRDNRGD</sequence>
<dbReference type="InterPro" id="IPR023186">
    <property type="entry name" value="IUNH"/>
</dbReference>
<accession>A0ABR5Q1N2</accession>
<dbReference type="Pfam" id="PF01156">
    <property type="entry name" value="IU_nuc_hydro"/>
    <property type="match status" value="1"/>
</dbReference>
<dbReference type="InterPro" id="IPR036452">
    <property type="entry name" value="Ribo_hydro-like"/>
</dbReference>
<keyword evidence="5" id="KW-1185">Reference proteome</keyword>
<evidence type="ECO:0000313" key="4">
    <source>
        <dbReference type="EMBL" id="KRO02850.1"/>
    </source>
</evidence>
<protein>
    <submittedName>
        <fullName evidence="4">Non-specific ribonucleoside hydrolase RihC</fullName>
    </submittedName>
</protein>
<name>A0ABR5Q1N2_9ACTN</name>
<evidence type="ECO:0000259" key="3">
    <source>
        <dbReference type="Pfam" id="PF01156"/>
    </source>
</evidence>
<dbReference type="EMBL" id="JQCP01000001">
    <property type="protein sequence ID" value="KRO02850.1"/>
    <property type="molecule type" value="Genomic_DNA"/>
</dbReference>
<dbReference type="Gene3D" id="3.90.245.10">
    <property type="entry name" value="Ribonucleoside hydrolase-like"/>
    <property type="match status" value="1"/>
</dbReference>
<dbReference type="PANTHER" id="PTHR12304:SF15">
    <property type="entry name" value="NON-SPECIFIC RIBONUCLEOSIDE HYDROLASE RIHC"/>
    <property type="match status" value="1"/>
</dbReference>
<keyword evidence="1 4" id="KW-0378">Hydrolase</keyword>
<gene>
    <name evidence="4" type="ORF">IV60_GL000014</name>
</gene>
<keyword evidence="2" id="KW-0326">Glycosidase</keyword>
<dbReference type="GO" id="GO:0016787">
    <property type="term" value="F:hydrolase activity"/>
    <property type="evidence" value="ECO:0007669"/>
    <property type="project" value="UniProtKB-KW"/>
</dbReference>
<dbReference type="NCBIfam" id="NF008036">
    <property type="entry name" value="PRK10768.1"/>
    <property type="match status" value="1"/>
</dbReference>
<dbReference type="RefSeq" id="WP_003148776.1">
    <property type="nucleotide sequence ID" value="NZ_JQCP01000001.1"/>
</dbReference>
<proteinExistence type="predicted"/>
<feature type="domain" description="Inosine/uridine-preferring nucleoside hydrolase" evidence="3">
    <location>
        <begin position="6"/>
        <end position="295"/>
    </location>
</feature>
<comment type="caution">
    <text evidence="4">The sequence shown here is derived from an EMBL/GenBank/DDBJ whole genome shotgun (WGS) entry which is preliminary data.</text>
</comment>
<organism evidence="4 5">
    <name type="scientific">Lancefieldella rimae</name>
    <dbReference type="NCBI Taxonomy" id="1383"/>
    <lineage>
        <taxon>Bacteria</taxon>
        <taxon>Bacillati</taxon>
        <taxon>Actinomycetota</taxon>
        <taxon>Coriobacteriia</taxon>
        <taxon>Coriobacteriales</taxon>
        <taxon>Atopobiaceae</taxon>
        <taxon>Lancefieldella</taxon>
    </lineage>
</organism>
<reference evidence="4 5" key="1">
    <citation type="journal article" date="2015" name="Genome Announc.">
        <title>Expanding the biotechnology potential of lactobacilli through comparative genomics of 213 strains and associated genera.</title>
        <authorList>
            <person name="Sun Z."/>
            <person name="Harris H.M."/>
            <person name="McCann A."/>
            <person name="Guo C."/>
            <person name="Argimon S."/>
            <person name="Zhang W."/>
            <person name="Yang X."/>
            <person name="Jeffery I.B."/>
            <person name="Cooney J.C."/>
            <person name="Kagawa T.F."/>
            <person name="Liu W."/>
            <person name="Song Y."/>
            <person name="Salvetti E."/>
            <person name="Wrobel A."/>
            <person name="Rasinkangas P."/>
            <person name="Parkhill J."/>
            <person name="Rea M.C."/>
            <person name="O'Sullivan O."/>
            <person name="Ritari J."/>
            <person name="Douillard F.P."/>
            <person name="Paul Ross R."/>
            <person name="Yang R."/>
            <person name="Briner A.E."/>
            <person name="Felis G.E."/>
            <person name="de Vos W.M."/>
            <person name="Barrangou R."/>
            <person name="Klaenhammer T.R."/>
            <person name="Caufield P.W."/>
            <person name="Cui Y."/>
            <person name="Zhang H."/>
            <person name="O'Toole P.W."/>
        </authorList>
    </citation>
    <scope>NUCLEOTIDE SEQUENCE [LARGE SCALE GENOMIC DNA]</scope>
    <source>
        <strain evidence="4 5">DSM 7090</strain>
    </source>
</reference>
<dbReference type="CDD" id="cd02651">
    <property type="entry name" value="nuc_hydro_IU_UC_XIUA"/>
    <property type="match status" value="1"/>
</dbReference>
<dbReference type="Proteomes" id="UP000051927">
    <property type="component" value="Unassembled WGS sequence"/>
</dbReference>
<evidence type="ECO:0000256" key="2">
    <source>
        <dbReference type="ARBA" id="ARBA00023295"/>
    </source>
</evidence>
<dbReference type="SUPFAM" id="SSF53590">
    <property type="entry name" value="Nucleoside hydrolase"/>
    <property type="match status" value="1"/>
</dbReference>
<dbReference type="GeneID" id="84904328"/>
<evidence type="ECO:0000313" key="5">
    <source>
        <dbReference type="Proteomes" id="UP000051927"/>
    </source>
</evidence>
<dbReference type="InterPro" id="IPR001910">
    <property type="entry name" value="Inosine/uridine_hydrolase_dom"/>
</dbReference>
<dbReference type="PANTHER" id="PTHR12304">
    <property type="entry name" value="INOSINE-URIDINE PREFERRING NUCLEOSIDE HYDROLASE"/>
    <property type="match status" value="1"/>
</dbReference>